<gene>
    <name evidence="8" type="ORF">AVDCRST_MAG77-2244</name>
</gene>
<dbReference type="GO" id="GO:0046872">
    <property type="term" value="F:metal ion binding"/>
    <property type="evidence" value="ECO:0007669"/>
    <property type="project" value="UniProtKB-KW"/>
</dbReference>
<evidence type="ECO:0000256" key="3">
    <source>
        <dbReference type="ARBA" id="ARBA00022989"/>
    </source>
</evidence>
<evidence type="ECO:0000256" key="2">
    <source>
        <dbReference type="ARBA" id="ARBA00022692"/>
    </source>
</evidence>
<feature type="binding site" evidence="5">
    <location>
        <position position="231"/>
    </location>
    <ligand>
        <name>Zn(2+)</name>
        <dbReference type="ChEBI" id="CHEBI:29105"/>
    </ligand>
</feature>
<keyword evidence="3 7" id="KW-1133">Transmembrane helix</keyword>
<keyword evidence="5" id="KW-0479">Metal-binding</keyword>
<proteinExistence type="predicted"/>
<sequence>MDSTPDRRRRAVGRGTVRASGGMVTDCPRPHNVAAGHGGGAERGRDREELANALTHGAGVLLSLVGAVVLAYRAAWHGSAAHSAAVGVYGASLVGAFAASTLYHAASATGATRTPRLKNALLWLDHSCIYALIAGTYTPFLVSVLKGAAGTALLWGVWGLAAAGVVAGALPGFRSGLVSVALCLLMGWMVVVVLQPLAAELGPGGTALLVAGGLSYSLGVAFYLVGRAYFHAVWHGFVLAGGALHYACVLLYAVPR</sequence>
<feature type="transmembrane region" description="Helical" evidence="7">
    <location>
        <begin position="152"/>
        <end position="170"/>
    </location>
</feature>
<dbReference type="EMBL" id="CADCTC010000136">
    <property type="protein sequence ID" value="CAA9254158.1"/>
    <property type="molecule type" value="Genomic_DNA"/>
</dbReference>
<keyword evidence="4 7" id="KW-0472">Membrane</keyword>
<dbReference type="InterPro" id="IPR004254">
    <property type="entry name" value="AdipoR/HlyIII-related"/>
</dbReference>
<keyword evidence="2 7" id="KW-0812">Transmembrane</keyword>
<feature type="transmembrane region" description="Helical" evidence="7">
    <location>
        <begin position="232"/>
        <end position="254"/>
    </location>
</feature>
<feature type="transmembrane region" description="Helical" evidence="7">
    <location>
        <begin position="204"/>
        <end position="225"/>
    </location>
</feature>
<feature type="compositionally biased region" description="Low complexity" evidence="6">
    <location>
        <begin position="13"/>
        <end position="22"/>
    </location>
</feature>
<organism evidence="8">
    <name type="scientific">uncultured Chloroflexota bacterium</name>
    <dbReference type="NCBI Taxonomy" id="166587"/>
    <lineage>
        <taxon>Bacteria</taxon>
        <taxon>Bacillati</taxon>
        <taxon>Chloroflexota</taxon>
        <taxon>environmental samples</taxon>
    </lineage>
</organism>
<accession>A0A6J4IKD9</accession>
<evidence type="ECO:0000256" key="4">
    <source>
        <dbReference type="ARBA" id="ARBA00023136"/>
    </source>
</evidence>
<feature type="transmembrane region" description="Helical" evidence="7">
    <location>
        <begin position="120"/>
        <end position="140"/>
    </location>
</feature>
<reference evidence="8" key="1">
    <citation type="submission" date="2020-02" db="EMBL/GenBank/DDBJ databases">
        <authorList>
            <person name="Meier V. D."/>
        </authorList>
    </citation>
    <scope>NUCLEOTIDE SEQUENCE</scope>
    <source>
        <strain evidence="8">AVDCRST_MAG77</strain>
    </source>
</reference>
<feature type="transmembrane region" description="Helical" evidence="7">
    <location>
        <begin position="53"/>
        <end position="74"/>
    </location>
</feature>
<evidence type="ECO:0000256" key="1">
    <source>
        <dbReference type="ARBA" id="ARBA00004141"/>
    </source>
</evidence>
<feature type="region of interest" description="Disordered" evidence="6">
    <location>
        <begin position="1"/>
        <end position="44"/>
    </location>
</feature>
<feature type="transmembrane region" description="Helical" evidence="7">
    <location>
        <begin position="177"/>
        <end position="198"/>
    </location>
</feature>
<dbReference type="PANTHER" id="PTHR20855">
    <property type="entry name" value="ADIPOR/PROGESTIN RECEPTOR-RELATED"/>
    <property type="match status" value="1"/>
</dbReference>
<evidence type="ECO:0000256" key="7">
    <source>
        <dbReference type="SAM" id="Phobius"/>
    </source>
</evidence>
<dbReference type="PANTHER" id="PTHR20855:SF3">
    <property type="entry name" value="LD03007P"/>
    <property type="match status" value="1"/>
</dbReference>
<feature type="binding site" evidence="5">
    <location>
        <position position="235"/>
    </location>
    <ligand>
        <name>Zn(2+)</name>
        <dbReference type="ChEBI" id="CHEBI:29105"/>
    </ligand>
</feature>
<evidence type="ECO:0008006" key="9">
    <source>
        <dbReference type="Google" id="ProtNLM"/>
    </source>
</evidence>
<dbReference type="Pfam" id="PF03006">
    <property type="entry name" value="HlyIII"/>
    <property type="match status" value="1"/>
</dbReference>
<feature type="transmembrane region" description="Helical" evidence="7">
    <location>
        <begin position="80"/>
        <end position="99"/>
    </location>
</feature>
<feature type="binding site" evidence="5">
    <location>
        <position position="104"/>
    </location>
    <ligand>
        <name>Zn(2+)</name>
        <dbReference type="ChEBI" id="CHEBI:29105"/>
    </ligand>
</feature>
<comment type="subcellular location">
    <subcellularLocation>
        <location evidence="1">Membrane</location>
        <topology evidence="1">Multi-pass membrane protein</topology>
    </subcellularLocation>
</comment>
<evidence type="ECO:0000313" key="8">
    <source>
        <dbReference type="EMBL" id="CAA9254158.1"/>
    </source>
</evidence>
<dbReference type="AlphaFoldDB" id="A0A6J4IKD9"/>
<evidence type="ECO:0000256" key="6">
    <source>
        <dbReference type="SAM" id="MobiDB-lite"/>
    </source>
</evidence>
<protein>
    <recommendedName>
        <fullName evidence="9">Membrane protein hemolysin III homolog</fullName>
    </recommendedName>
</protein>
<dbReference type="GO" id="GO:0016020">
    <property type="term" value="C:membrane"/>
    <property type="evidence" value="ECO:0007669"/>
    <property type="project" value="UniProtKB-SubCell"/>
</dbReference>
<evidence type="ECO:0000256" key="5">
    <source>
        <dbReference type="PIRSR" id="PIRSR604254-1"/>
    </source>
</evidence>
<keyword evidence="5" id="KW-0862">Zinc</keyword>
<name>A0A6J4IKD9_9CHLR</name>